<dbReference type="Pfam" id="PF13540">
    <property type="entry name" value="RCC1_2"/>
    <property type="match status" value="1"/>
</dbReference>
<accession>A0AA88H038</accession>
<gene>
    <name evidence="1" type="ORF">C9374_003967</name>
</gene>
<sequence>MSPQQGQQSIVFLSQSPSSMDIDEQFSKWHVTQLPPLSRLDILHVVSSSKNSFIWASDDKVFTIGKSKDTIFDDNIHEELILNCREWNWREAAKRFLTFHPEMKDLVGDYRMLAIKNIYASCYAVFVDLGDSVFLASNEHDSTMWKFEKNVKLFVTSSSSNHVLVVFEDNELMNIDSLFFQMPSAQSSEIDGPIVLAATSGKSDIIFTESNKMFVRGDNKFNVQNGVKCITSFCYVETPFETLSKVKDVKCGMFHTAVLLENHEIYLCGDNRSGQVTGLVNNNIGNSNVTSNSLLFTKLNLKDHCQNQSILPESLYCSANSTGFLSKYSSSLYVFGEVVKHLNKSMPLDYNSSALEFILEYTGPSQSNTNTHTNTFTTPSVRNNINNKQNDCQWTDLVRVEPFEMFHPSTGEYHITGRKIPLEPFEFNSVSFGYGHFMCYRKREFKASLQYFKKRLQTLALIHSQHRDDHNNSTSCMFQDVEIISNDCQQL</sequence>
<evidence type="ECO:0000313" key="1">
    <source>
        <dbReference type="EMBL" id="KAG2394203.1"/>
    </source>
</evidence>
<dbReference type="AlphaFoldDB" id="A0AA88H038"/>
<name>A0AA88H038_NAELO</name>
<protein>
    <submittedName>
        <fullName evidence="1">Uncharacterized protein</fullName>
    </submittedName>
</protein>
<evidence type="ECO:0000313" key="2">
    <source>
        <dbReference type="Proteomes" id="UP000816034"/>
    </source>
</evidence>
<reference evidence="1 2" key="1">
    <citation type="journal article" date="2018" name="BMC Genomics">
        <title>The genome of Naegleria lovaniensis, the basis for a comparative approach to unravel pathogenicity factors of the human pathogenic amoeba N. fowleri.</title>
        <authorList>
            <person name="Liechti N."/>
            <person name="Schurch N."/>
            <person name="Bruggmann R."/>
            <person name="Wittwer M."/>
        </authorList>
    </citation>
    <scope>NUCLEOTIDE SEQUENCE [LARGE SCALE GENOMIC DNA]</scope>
    <source>
        <strain evidence="1 2">ATCC 30569</strain>
    </source>
</reference>
<dbReference type="EMBL" id="PYSW02000001">
    <property type="protein sequence ID" value="KAG2394203.1"/>
    <property type="molecule type" value="Genomic_DNA"/>
</dbReference>
<dbReference type="SUPFAM" id="SSF50985">
    <property type="entry name" value="RCC1/BLIP-II"/>
    <property type="match status" value="1"/>
</dbReference>
<keyword evidence="2" id="KW-1185">Reference proteome</keyword>
<dbReference type="Proteomes" id="UP000816034">
    <property type="component" value="Unassembled WGS sequence"/>
</dbReference>
<dbReference type="GeneID" id="68096422"/>
<proteinExistence type="predicted"/>
<dbReference type="InterPro" id="IPR009091">
    <property type="entry name" value="RCC1/BLIP-II"/>
</dbReference>
<dbReference type="RefSeq" id="XP_044556097.1">
    <property type="nucleotide sequence ID" value="XM_044693553.1"/>
</dbReference>
<comment type="caution">
    <text evidence="1">The sequence shown here is derived from an EMBL/GenBank/DDBJ whole genome shotgun (WGS) entry which is preliminary data.</text>
</comment>
<dbReference type="Gene3D" id="2.130.10.30">
    <property type="entry name" value="Regulator of chromosome condensation 1/beta-lactamase-inhibitor protein II"/>
    <property type="match status" value="1"/>
</dbReference>
<organism evidence="1 2">
    <name type="scientific">Naegleria lovaniensis</name>
    <name type="common">Amoeba</name>
    <dbReference type="NCBI Taxonomy" id="51637"/>
    <lineage>
        <taxon>Eukaryota</taxon>
        <taxon>Discoba</taxon>
        <taxon>Heterolobosea</taxon>
        <taxon>Tetramitia</taxon>
        <taxon>Eutetramitia</taxon>
        <taxon>Vahlkampfiidae</taxon>
        <taxon>Naegleria</taxon>
    </lineage>
</organism>